<proteinExistence type="predicted"/>
<protein>
    <submittedName>
        <fullName evidence="2">Uncharacterized protein</fullName>
    </submittedName>
</protein>
<sequence>MERGVPLCTGRHSGRTKPPKYSQKQKDLGVNRVAPDKLQPFTVSTPIKERICL</sequence>
<feature type="region of interest" description="Disordered" evidence="1">
    <location>
        <begin position="1"/>
        <end position="30"/>
    </location>
</feature>
<accession>A0A8S5RFE1</accession>
<reference evidence="2" key="1">
    <citation type="journal article" date="2021" name="Proc. Natl. Acad. Sci. U.S.A.">
        <title>A Catalog of Tens of Thousands of Viruses from Human Metagenomes Reveals Hidden Associations with Chronic Diseases.</title>
        <authorList>
            <person name="Tisza M.J."/>
            <person name="Buck C.B."/>
        </authorList>
    </citation>
    <scope>NUCLEOTIDE SEQUENCE</scope>
    <source>
        <strain evidence="2">CtQmo6</strain>
    </source>
</reference>
<dbReference type="EMBL" id="BK059102">
    <property type="protein sequence ID" value="DAE30087.1"/>
    <property type="molecule type" value="Genomic_DNA"/>
</dbReference>
<evidence type="ECO:0000256" key="1">
    <source>
        <dbReference type="SAM" id="MobiDB-lite"/>
    </source>
</evidence>
<organism evidence="2">
    <name type="scientific">virus sp. ctQmo6</name>
    <dbReference type="NCBI Taxonomy" id="2827990"/>
    <lineage>
        <taxon>Viruses</taxon>
    </lineage>
</organism>
<name>A0A8S5RFE1_9VIRU</name>
<evidence type="ECO:0000313" key="2">
    <source>
        <dbReference type="EMBL" id="DAE30087.1"/>
    </source>
</evidence>